<name>A0ACC3A3J0_9EURO</name>
<sequence length="482" mass="53419">MADLPPTFRDAVSAVRRLGLRYLWIDSLCILQDSDEDWRREAGRMQNVYRNAYCNLAASGSHNVLGGLIKTRDPTLIFPCVVSFASNLHSEEEWLIIPENWWESFTETRLNRRGWIVQERLLAARVIHFGSDQLHWECHELDACESFPNGIPLSGSLRSTAYKGIDPATDGVRLRARYGRLAQDDTGLEALYLWSRVISLYTDCQLTKESDKLIALAGLAGQFSTLMPEAQYLAGLWSTHLACQLLWSVDVLNDKPAAKYPAAYRAPSWSWAAVDAHIEPATITSQGILIEIKQFTIIPSPPDSLDTMFQVSSGSLTIQGNLVKAQQKITPRRSPWTSEILQSIILDSSTPIPRVSANFDVLDVILAHTSSLPHSQASSSFFFLLPVRKYVYAATHWVAGLILVDVNDKPIANASNSAGTKDRAGKAEDKKKGVYRRVGKFTTSGKGAESFIELVENSGNQGNGSTEEEKDGEDTLGTFILQ</sequence>
<proteinExistence type="predicted"/>
<evidence type="ECO:0000313" key="2">
    <source>
        <dbReference type="Proteomes" id="UP001172386"/>
    </source>
</evidence>
<gene>
    <name evidence="1" type="ORF">H2198_006175</name>
</gene>
<dbReference type="EMBL" id="JAPDRQ010000111">
    <property type="protein sequence ID" value="KAJ9654820.1"/>
    <property type="molecule type" value="Genomic_DNA"/>
</dbReference>
<dbReference type="Proteomes" id="UP001172386">
    <property type="component" value="Unassembled WGS sequence"/>
</dbReference>
<reference evidence="1" key="1">
    <citation type="submission" date="2022-10" db="EMBL/GenBank/DDBJ databases">
        <title>Culturing micro-colonial fungi from biological soil crusts in the Mojave desert and describing Neophaeococcomyces mojavensis, and introducing the new genera and species Taxawa tesnikishii.</title>
        <authorList>
            <person name="Kurbessoian T."/>
            <person name="Stajich J.E."/>
        </authorList>
    </citation>
    <scope>NUCLEOTIDE SEQUENCE</scope>
    <source>
        <strain evidence="1">JES_112</strain>
    </source>
</reference>
<accession>A0ACC3A3J0</accession>
<evidence type="ECO:0000313" key="1">
    <source>
        <dbReference type="EMBL" id="KAJ9654820.1"/>
    </source>
</evidence>
<protein>
    <submittedName>
        <fullName evidence="1">Uncharacterized protein</fullName>
    </submittedName>
</protein>
<organism evidence="1 2">
    <name type="scientific">Neophaeococcomyces mojaviensis</name>
    <dbReference type="NCBI Taxonomy" id="3383035"/>
    <lineage>
        <taxon>Eukaryota</taxon>
        <taxon>Fungi</taxon>
        <taxon>Dikarya</taxon>
        <taxon>Ascomycota</taxon>
        <taxon>Pezizomycotina</taxon>
        <taxon>Eurotiomycetes</taxon>
        <taxon>Chaetothyriomycetidae</taxon>
        <taxon>Chaetothyriales</taxon>
        <taxon>Chaetothyriales incertae sedis</taxon>
        <taxon>Neophaeococcomyces</taxon>
    </lineage>
</organism>
<keyword evidence="2" id="KW-1185">Reference proteome</keyword>
<comment type="caution">
    <text evidence="1">The sequence shown here is derived from an EMBL/GenBank/DDBJ whole genome shotgun (WGS) entry which is preliminary data.</text>
</comment>